<dbReference type="PANTHER" id="PTHR31260:SF28">
    <property type="entry name" value="CYSTATIN DOMAIN PROTEIN"/>
    <property type="match status" value="1"/>
</dbReference>
<protein>
    <submittedName>
        <fullName evidence="3">Uncharacterized protein</fullName>
    </submittedName>
</protein>
<evidence type="ECO:0000313" key="2">
    <source>
        <dbReference type="EMBL" id="CAH9070728.1"/>
    </source>
</evidence>
<reference evidence="3" key="1">
    <citation type="submission" date="2022-07" db="EMBL/GenBank/DDBJ databases">
        <authorList>
            <person name="Macas J."/>
            <person name="Novak P."/>
            <person name="Neumann P."/>
        </authorList>
    </citation>
    <scope>NUCLEOTIDE SEQUENCE</scope>
</reference>
<name>A0AAV0C7L2_9ASTE</name>
<comment type="caution">
    <text evidence="3">The sequence shown here is derived from an EMBL/GenBank/DDBJ whole genome shotgun (WGS) entry which is preliminary data.</text>
</comment>
<dbReference type="Gene3D" id="3.10.450.10">
    <property type="match status" value="1"/>
</dbReference>
<evidence type="ECO:0000313" key="4">
    <source>
        <dbReference type="Proteomes" id="UP001152523"/>
    </source>
</evidence>
<dbReference type="AlphaFoldDB" id="A0AAV0C7L2"/>
<dbReference type="InterPro" id="IPR006462">
    <property type="entry name" value="MS5"/>
</dbReference>
<feature type="compositionally biased region" description="Acidic residues" evidence="1">
    <location>
        <begin position="51"/>
        <end position="66"/>
    </location>
</feature>
<accession>A0AAV0C7L2</accession>
<evidence type="ECO:0000313" key="3">
    <source>
        <dbReference type="EMBL" id="CAH9070732.1"/>
    </source>
</evidence>
<organism evidence="3 4">
    <name type="scientific">Cuscuta epithymum</name>
    <dbReference type="NCBI Taxonomy" id="186058"/>
    <lineage>
        <taxon>Eukaryota</taxon>
        <taxon>Viridiplantae</taxon>
        <taxon>Streptophyta</taxon>
        <taxon>Embryophyta</taxon>
        <taxon>Tracheophyta</taxon>
        <taxon>Spermatophyta</taxon>
        <taxon>Magnoliopsida</taxon>
        <taxon>eudicotyledons</taxon>
        <taxon>Gunneridae</taxon>
        <taxon>Pentapetalae</taxon>
        <taxon>asterids</taxon>
        <taxon>lamiids</taxon>
        <taxon>Solanales</taxon>
        <taxon>Convolvulaceae</taxon>
        <taxon>Cuscuteae</taxon>
        <taxon>Cuscuta</taxon>
        <taxon>Cuscuta subgen. Cuscuta</taxon>
    </lineage>
</organism>
<keyword evidence="4" id="KW-1185">Reference proteome</keyword>
<gene>
    <name evidence="2" type="ORF">CEPIT_LOCUS3577</name>
    <name evidence="3" type="ORF">CEPIT_LOCUS3578</name>
</gene>
<dbReference type="Proteomes" id="UP001152523">
    <property type="component" value="Unassembled WGS sequence"/>
</dbReference>
<feature type="region of interest" description="Disordered" evidence="1">
    <location>
        <begin position="28"/>
        <end position="69"/>
    </location>
</feature>
<dbReference type="EMBL" id="CAMAPF010000018">
    <property type="protein sequence ID" value="CAH9070728.1"/>
    <property type="molecule type" value="Genomic_DNA"/>
</dbReference>
<evidence type="ECO:0000256" key="1">
    <source>
        <dbReference type="SAM" id="MobiDB-lite"/>
    </source>
</evidence>
<dbReference type="PANTHER" id="PTHR31260">
    <property type="entry name" value="CYSTATIN/MONELLIN SUPERFAMILY PROTEIN"/>
    <property type="match status" value="1"/>
</dbReference>
<sequence length="356" mass="41625">MSTDFCLEHSEISILPLDNSNFEAKEIVSESENESVRQSPCKKPKVVAENTDGESEYDSLSDPDSESDMHPYYGEMESECFNIGDEPTVICNMRMYPFDLLEEKNRRRMRFWANYAIFIMNEQIFVNQNPYKSLQLKEVVRVVSTPMPCCAIFMTFQAQDRSGVVFDYEAKMHDFLISYRLQVEFCREVGSNKKVIPRWMMFLRDSKEREYVQSEDDVIQFKDVELKGRFSPHFEQMKKSKSLPLLVFAGTLHPVDCSNEEEFRRVKFCAKFALFHYTAEEESKPTLQFKEIVDAIKSATSPSQTYYITFKAEDTMSSNKEVTFYAQVFDHMSKHYLKLGFCRDASGNRVIPPDWE</sequence>
<proteinExistence type="predicted"/>
<dbReference type="EMBL" id="CAMAPF010000018">
    <property type="protein sequence ID" value="CAH9070732.1"/>
    <property type="molecule type" value="Genomic_DNA"/>
</dbReference>